<evidence type="ECO:0000313" key="4">
    <source>
        <dbReference type="Proteomes" id="UP000680116"/>
    </source>
</evidence>
<evidence type="ECO:0000259" key="2">
    <source>
        <dbReference type="Pfam" id="PF09949"/>
    </source>
</evidence>
<dbReference type="EMBL" id="OU015430">
    <property type="protein sequence ID" value="CAG4972556.1"/>
    <property type="molecule type" value="Genomic_DNA"/>
</dbReference>
<dbReference type="PANTHER" id="PTHR28208:SF3">
    <property type="entry name" value="PHOSPHATIDATE PHOSPHATASE APP1"/>
    <property type="match status" value="1"/>
</dbReference>
<reference evidence="3 4" key="1">
    <citation type="submission" date="2021-04" db="EMBL/GenBank/DDBJ databases">
        <authorList>
            <person name="Rodrigo-Torres L."/>
            <person name="Arahal R. D."/>
            <person name="Lucena T."/>
        </authorList>
    </citation>
    <scope>NUCLEOTIDE SEQUENCE [LARGE SCALE GENOMIC DNA]</scope>
    <source>
        <strain evidence="3 4">CECT 30171</strain>
    </source>
</reference>
<organism evidence="3 4">
    <name type="scientific">Novilysobacter luteus</name>
    <dbReference type="NCBI Taxonomy" id="2822368"/>
    <lineage>
        <taxon>Bacteria</taxon>
        <taxon>Pseudomonadati</taxon>
        <taxon>Pseudomonadota</taxon>
        <taxon>Gammaproteobacteria</taxon>
        <taxon>Lysobacterales</taxon>
        <taxon>Lysobacteraceae</taxon>
        <taxon>Novilysobacter</taxon>
    </lineage>
</organism>
<protein>
    <recommendedName>
        <fullName evidence="2">Phosphatidate phosphatase APP1 catalytic domain-containing protein</fullName>
    </recommendedName>
</protein>
<name>A0ABM8UEV6_9GAMM</name>
<keyword evidence="4" id="KW-1185">Reference proteome</keyword>
<dbReference type="InterPro" id="IPR052935">
    <property type="entry name" value="Mg2+_PAP"/>
</dbReference>
<dbReference type="RefSeq" id="WP_215220161.1">
    <property type="nucleotide sequence ID" value="NZ_OU015430.1"/>
</dbReference>
<dbReference type="InterPro" id="IPR019236">
    <property type="entry name" value="APP1_cat"/>
</dbReference>
<dbReference type="PANTHER" id="PTHR28208">
    <property type="entry name" value="PHOSPHATIDATE PHOSPHATASE APP1"/>
    <property type="match status" value="1"/>
</dbReference>
<feature type="region of interest" description="Disordered" evidence="1">
    <location>
        <begin position="382"/>
        <end position="421"/>
    </location>
</feature>
<dbReference type="Pfam" id="PF09949">
    <property type="entry name" value="APP1_cat"/>
    <property type="match status" value="1"/>
</dbReference>
<gene>
    <name evidence="3" type="ORF">LYB30171_01238</name>
</gene>
<sequence>MHRTPTSRRWPAAIRNQLEHWVIDADDHLDVAWRRLDARLGRGQPRHLAAYRGYADERGAELFGRVLAEKPLGGPEDDDTWWDNLLNTYRRFESDEVPGVGLRAHFRGASVDAVSDHEGYYTAALPLEPSSGAAPATDALWENATVTLADGTLATAQPVMQVRADAGFGIISDIDDTVLQSSITDWKTAAQLTFLHNARTRKPLEGVAQLYQALQEGADRSGRHPVFYVSSSPWNLYDLLEDFMDLNAIPCGPIFLRDLGTDTGKFIKTEGHGHKLERARTLIQRFPTLRWVLLGDSGQADAELYAEAAREFGDRIAAIYIRDVDPGAESPLDLKVDSFIEKVAGTSVPMLRSRDSLAIADHAAGLGLIDRARIPAITAEVQRDRARPTPGEAATDEAATQVKEQVEASVDAATGAGKPGG</sequence>
<accession>A0ABM8UEV6</accession>
<evidence type="ECO:0000256" key="1">
    <source>
        <dbReference type="SAM" id="MobiDB-lite"/>
    </source>
</evidence>
<dbReference type="Proteomes" id="UP000680116">
    <property type="component" value="Chromosome"/>
</dbReference>
<feature type="domain" description="Phosphatidate phosphatase APP1 catalytic" evidence="2">
    <location>
        <begin position="168"/>
        <end position="323"/>
    </location>
</feature>
<evidence type="ECO:0000313" key="3">
    <source>
        <dbReference type="EMBL" id="CAG4972556.1"/>
    </source>
</evidence>
<proteinExistence type="predicted"/>